<dbReference type="InterPro" id="IPR016024">
    <property type="entry name" value="ARM-type_fold"/>
</dbReference>
<dbReference type="Pfam" id="PF08713">
    <property type="entry name" value="DNA_alkylation"/>
    <property type="match status" value="1"/>
</dbReference>
<dbReference type="RefSeq" id="WP_073176503.1">
    <property type="nucleotide sequence ID" value="NZ_FQWL01000001.1"/>
</dbReference>
<gene>
    <name evidence="1" type="ORF">SAMN04488116_0714</name>
</gene>
<dbReference type="Proteomes" id="UP000184532">
    <property type="component" value="Unassembled WGS sequence"/>
</dbReference>
<evidence type="ECO:0000313" key="2">
    <source>
        <dbReference type="Proteomes" id="UP000184532"/>
    </source>
</evidence>
<dbReference type="AlphaFoldDB" id="A0A1M5IHS0"/>
<dbReference type="STRING" id="570519.SAMN04488116_0714"/>
<dbReference type="EMBL" id="FQWL01000001">
    <property type="protein sequence ID" value="SHG27796.1"/>
    <property type="molecule type" value="Genomic_DNA"/>
</dbReference>
<dbReference type="Gene3D" id="1.25.40.290">
    <property type="entry name" value="ARM repeat domains"/>
    <property type="match status" value="1"/>
</dbReference>
<proteinExistence type="predicted"/>
<evidence type="ECO:0000313" key="1">
    <source>
        <dbReference type="EMBL" id="SHG27796.1"/>
    </source>
</evidence>
<dbReference type="OrthoDB" id="9797162at2"/>
<accession>A0A1M5IHS0</accession>
<name>A0A1M5IHS0_9FLAO</name>
<sequence length="261" mass="30464">MAYKQLKLWFDSDLAELLAEKLISNGNSFNKNSFVNMIVDKVDDLELKDRVEHFSDSLRAHLSDEFTTNISCLMAILGPENEKETGMFKEFYWVMPIAKYVEKYGLEHFEVSMDAIKEITMRNTGEYTIRPFLEKFPKRTIDTLLGWSHHPNKHVRRLSSEGVRPRLPWASKLDMFIEDPRPLFPILDNLKDDTSKYVQKSVANCLNDIIKDNPEMAKAWIELWAPKAGKERKWIIKHALRNLIKVEDKWALSLIAKFSNS</sequence>
<keyword evidence="2" id="KW-1185">Reference proteome</keyword>
<protein>
    <submittedName>
        <fullName evidence="1">DNA-3-methylpurine glycosylase</fullName>
    </submittedName>
</protein>
<dbReference type="InterPro" id="IPR014825">
    <property type="entry name" value="DNA_alkylation"/>
</dbReference>
<dbReference type="SUPFAM" id="SSF48371">
    <property type="entry name" value="ARM repeat"/>
    <property type="match status" value="1"/>
</dbReference>
<reference evidence="2" key="1">
    <citation type="submission" date="2016-11" db="EMBL/GenBank/DDBJ databases">
        <authorList>
            <person name="Varghese N."/>
            <person name="Submissions S."/>
        </authorList>
    </citation>
    <scope>NUCLEOTIDE SEQUENCE [LARGE SCALE GENOMIC DNA]</scope>
    <source>
        <strain evidence="2">DSM 22638</strain>
    </source>
</reference>
<organism evidence="1 2">
    <name type="scientific">Flagellimonas flava</name>
    <dbReference type="NCBI Taxonomy" id="570519"/>
    <lineage>
        <taxon>Bacteria</taxon>
        <taxon>Pseudomonadati</taxon>
        <taxon>Bacteroidota</taxon>
        <taxon>Flavobacteriia</taxon>
        <taxon>Flavobacteriales</taxon>
        <taxon>Flavobacteriaceae</taxon>
        <taxon>Flagellimonas</taxon>
    </lineage>
</organism>